<dbReference type="RefSeq" id="WP_135625309.1">
    <property type="nucleotide sequence ID" value="NZ_RQGD01000046.1"/>
</dbReference>
<feature type="modified residue" description="4-aspartylphosphate" evidence="3">
    <location>
        <position position="58"/>
    </location>
</feature>
<evidence type="ECO:0000256" key="3">
    <source>
        <dbReference type="PROSITE-ProRule" id="PRU00169"/>
    </source>
</evidence>
<dbReference type="CDD" id="cd00075">
    <property type="entry name" value="HATPase"/>
    <property type="match status" value="1"/>
</dbReference>
<dbReference type="Gene3D" id="3.30.565.10">
    <property type="entry name" value="Histidine kinase-like ATPase, C-terminal domain"/>
    <property type="match status" value="1"/>
</dbReference>
<dbReference type="GO" id="GO:0000160">
    <property type="term" value="P:phosphorelay signal transduction system"/>
    <property type="evidence" value="ECO:0007669"/>
    <property type="project" value="UniProtKB-KW"/>
</dbReference>
<accession>A0A4R9JUF4</accession>
<dbReference type="Pfam" id="PF02518">
    <property type="entry name" value="HATPase_c"/>
    <property type="match status" value="1"/>
</dbReference>
<dbReference type="InterPro" id="IPR001789">
    <property type="entry name" value="Sig_transdc_resp-reg_receiver"/>
</dbReference>
<sequence>MSPVHNEKRILFAEDDLISAKLLIHSLVSLGFQVTHVENGRQAIEAYNLNPYPIVLTDYDMPEMNGSQLIDFLKEGEEEPLIIVLTSHSESSLIIEIMKKGIHDYITKPIETEELALKLNRAFEMHSMKRLDRITKRERELRLEGHLDWVQWKERSGGTGKLKNINQTLFESLKTSFNQGAGFGALVTLLKMISDFSTREGDFFKIEASFMELIQTNTEMAEKALDTFSEIETILNGNIDLERVSVGVIYEDCKNILVELSKIAGIKNQTIFLSEKKATFDSFNVNIHRNLLKNTITEILTNACKFSVAETAIHILIYIESGNLVIAVYNTPVATADRIEGIPLPYENLVFEPFYRLTRFVYDEYKTLDFGLGLTKADAVIKRFQGKIEIKNIIDHLNLKEKPTTKVICKVSLPILAS</sequence>
<keyword evidence="1 3" id="KW-0597">Phosphoprotein</keyword>
<dbReference type="Proteomes" id="UP000297693">
    <property type="component" value="Unassembled WGS sequence"/>
</dbReference>
<name>A0A4R9JUF4_9LEPT</name>
<dbReference type="OrthoDB" id="340661at2"/>
<dbReference type="AlphaFoldDB" id="A0A4R9JUF4"/>
<proteinExistence type="predicted"/>
<dbReference type="PANTHER" id="PTHR45339:SF1">
    <property type="entry name" value="HYBRID SIGNAL TRANSDUCTION HISTIDINE KINASE J"/>
    <property type="match status" value="1"/>
</dbReference>
<evidence type="ECO:0000256" key="1">
    <source>
        <dbReference type="ARBA" id="ARBA00022553"/>
    </source>
</evidence>
<dbReference type="InterPro" id="IPR036890">
    <property type="entry name" value="HATPase_C_sf"/>
</dbReference>
<dbReference type="InterPro" id="IPR011006">
    <property type="entry name" value="CheY-like_superfamily"/>
</dbReference>
<dbReference type="SUPFAM" id="SSF55874">
    <property type="entry name" value="ATPase domain of HSP90 chaperone/DNA topoisomerase II/histidine kinase"/>
    <property type="match status" value="1"/>
</dbReference>
<dbReference type="PROSITE" id="PS50110">
    <property type="entry name" value="RESPONSE_REGULATORY"/>
    <property type="match status" value="1"/>
</dbReference>
<feature type="domain" description="Response regulatory" evidence="4">
    <location>
        <begin position="9"/>
        <end position="123"/>
    </location>
</feature>
<evidence type="ECO:0000259" key="4">
    <source>
        <dbReference type="PROSITE" id="PS50110"/>
    </source>
</evidence>
<gene>
    <name evidence="5" type="ORF">EHQ58_17520</name>
</gene>
<evidence type="ECO:0000256" key="2">
    <source>
        <dbReference type="ARBA" id="ARBA00023012"/>
    </source>
</evidence>
<dbReference type="Gene3D" id="3.40.50.2300">
    <property type="match status" value="1"/>
</dbReference>
<protein>
    <submittedName>
        <fullName evidence="5">Response regulator</fullName>
    </submittedName>
</protein>
<dbReference type="Pfam" id="PF00072">
    <property type="entry name" value="Response_reg"/>
    <property type="match status" value="1"/>
</dbReference>
<dbReference type="SUPFAM" id="SSF52172">
    <property type="entry name" value="CheY-like"/>
    <property type="match status" value="1"/>
</dbReference>
<evidence type="ECO:0000313" key="5">
    <source>
        <dbReference type="EMBL" id="TGL56422.1"/>
    </source>
</evidence>
<dbReference type="CDD" id="cd17546">
    <property type="entry name" value="REC_hyHK_CKI1_RcsC-like"/>
    <property type="match status" value="1"/>
</dbReference>
<dbReference type="PANTHER" id="PTHR45339">
    <property type="entry name" value="HYBRID SIGNAL TRANSDUCTION HISTIDINE KINASE J"/>
    <property type="match status" value="1"/>
</dbReference>
<keyword evidence="2" id="KW-0902">Two-component regulatory system</keyword>
<evidence type="ECO:0000313" key="6">
    <source>
        <dbReference type="Proteomes" id="UP000297693"/>
    </source>
</evidence>
<dbReference type="InterPro" id="IPR003594">
    <property type="entry name" value="HATPase_dom"/>
</dbReference>
<reference evidence="5" key="1">
    <citation type="journal article" date="2019" name="PLoS Negl. Trop. Dis.">
        <title>Revisiting the worldwide diversity of Leptospira species in the environment.</title>
        <authorList>
            <person name="Vincent A.T."/>
            <person name="Schiettekatte O."/>
            <person name="Bourhy P."/>
            <person name="Veyrier F.J."/>
            <person name="Picardeau M."/>
        </authorList>
    </citation>
    <scope>NUCLEOTIDE SEQUENCE [LARGE SCALE GENOMIC DNA]</scope>
    <source>
        <strain evidence="5">201702476</strain>
    </source>
</reference>
<comment type="caution">
    <text evidence="5">The sequence shown here is derived from an EMBL/GenBank/DDBJ whole genome shotgun (WGS) entry which is preliminary data.</text>
</comment>
<dbReference type="SMART" id="SM00448">
    <property type="entry name" value="REC"/>
    <property type="match status" value="1"/>
</dbReference>
<keyword evidence="6" id="KW-1185">Reference proteome</keyword>
<organism evidence="5 6">
    <name type="scientific">Leptospira ognonensis</name>
    <dbReference type="NCBI Taxonomy" id="2484945"/>
    <lineage>
        <taxon>Bacteria</taxon>
        <taxon>Pseudomonadati</taxon>
        <taxon>Spirochaetota</taxon>
        <taxon>Spirochaetia</taxon>
        <taxon>Leptospirales</taxon>
        <taxon>Leptospiraceae</taxon>
        <taxon>Leptospira</taxon>
    </lineage>
</organism>
<dbReference type="EMBL" id="RQGD01000046">
    <property type="protein sequence ID" value="TGL56422.1"/>
    <property type="molecule type" value="Genomic_DNA"/>
</dbReference>